<dbReference type="InterPro" id="IPR030182">
    <property type="entry name" value="PUP_plant"/>
</dbReference>
<evidence type="ECO:0000256" key="7">
    <source>
        <dbReference type="SAM" id="Phobius"/>
    </source>
</evidence>
<evidence type="ECO:0000313" key="8">
    <source>
        <dbReference type="EMBL" id="KAK8564233.1"/>
    </source>
</evidence>
<evidence type="ECO:0000256" key="4">
    <source>
        <dbReference type="ARBA" id="ARBA00022692"/>
    </source>
</evidence>
<reference evidence="8 9" key="1">
    <citation type="journal article" date="2024" name="G3 (Bethesda)">
        <title>Genome assembly of Hibiscus sabdariffa L. provides insights into metabolisms of medicinal natural products.</title>
        <authorList>
            <person name="Kim T."/>
        </authorList>
    </citation>
    <scope>NUCLEOTIDE SEQUENCE [LARGE SCALE GENOMIC DNA]</scope>
    <source>
        <strain evidence="8">TK-2024</strain>
        <tissue evidence="8">Old leaves</tissue>
    </source>
</reference>
<evidence type="ECO:0000256" key="6">
    <source>
        <dbReference type="ARBA" id="ARBA00023136"/>
    </source>
</evidence>
<dbReference type="SUPFAM" id="SSF103481">
    <property type="entry name" value="Multidrug resistance efflux transporter EmrE"/>
    <property type="match status" value="1"/>
</dbReference>
<feature type="transmembrane region" description="Helical" evidence="7">
    <location>
        <begin position="115"/>
        <end position="138"/>
    </location>
</feature>
<keyword evidence="9" id="KW-1185">Reference proteome</keyword>
<feature type="transmembrane region" description="Helical" evidence="7">
    <location>
        <begin position="85"/>
        <end position="103"/>
    </location>
</feature>
<dbReference type="Proteomes" id="UP001472677">
    <property type="component" value="Unassembled WGS sequence"/>
</dbReference>
<sequence>MALPHGISYLYHRRKEGPGTKLFFMKPPVFVASVVLGLLAGIDDFLYAYGVARLPISTSALIISTQLAFAAAFAFLLVKPKFTAFTINSIFLLTLGAVVLALHTSSDRPANESKLQFFMGFFTTLGASALYGFVLPAIELTYKKAKQTVTYSLVMEMQMVIQFQGRQASMSSDRRTVNILRRTRVECDIMADVLHGSRGSDFLGLVVAVGYNNHCPASGDGIVSSFVYHEKFQGEKGLALVHLIEQVVCMCYYRI</sequence>
<evidence type="ECO:0000256" key="5">
    <source>
        <dbReference type="ARBA" id="ARBA00022989"/>
    </source>
</evidence>
<keyword evidence="6 7" id="KW-0472">Membrane</keyword>
<gene>
    <name evidence="8" type="ORF">V6N12_036362</name>
</gene>
<feature type="transmembrane region" description="Helical" evidence="7">
    <location>
        <begin position="54"/>
        <end position="78"/>
    </location>
</feature>
<dbReference type="Pfam" id="PF16913">
    <property type="entry name" value="PUNUT"/>
    <property type="match status" value="1"/>
</dbReference>
<dbReference type="PANTHER" id="PTHR31376:SF105">
    <property type="entry name" value="PURINE PERMEASE-RELATED"/>
    <property type="match status" value="1"/>
</dbReference>
<proteinExistence type="inferred from homology"/>
<evidence type="ECO:0000256" key="2">
    <source>
        <dbReference type="ARBA" id="ARBA00006213"/>
    </source>
</evidence>
<keyword evidence="3" id="KW-0813">Transport</keyword>
<keyword evidence="5 7" id="KW-1133">Transmembrane helix</keyword>
<feature type="transmembrane region" description="Helical" evidence="7">
    <location>
        <begin position="23"/>
        <end position="42"/>
    </location>
</feature>
<accession>A0ABR2EQE3</accession>
<comment type="subcellular location">
    <subcellularLocation>
        <location evidence="1">Membrane</location>
        <topology evidence="1">Multi-pass membrane protein</topology>
    </subcellularLocation>
</comment>
<evidence type="ECO:0000256" key="1">
    <source>
        <dbReference type="ARBA" id="ARBA00004141"/>
    </source>
</evidence>
<dbReference type="EMBL" id="JBBPBM010000011">
    <property type="protein sequence ID" value="KAK8564233.1"/>
    <property type="molecule type" value="Genomic_DNA"/>
</dbReference>
<name>A0ABR2EQE3_9ROSI</name>
<comment type="caution">
    <text evidence="8">The sequence shown here is derived from an EMBL/GenBank/DDBJ whole genome shotgun (WGS) entry which is preliminary data.</text>
</comment>
<comment type="similarity">
    <text evidence="2">Belongs to the purine permeases (TC 2.A.7.14) family.</text>
</comment>
<dbReference type="InterPro" id="IPR037185">
    <property type="entry name" value="EmrE-like"/>
</dbReference>
<keyword evidence="4 7" id="KW-0812">Transmembrane</keyword>
<organism evidence="8 9">
    <name type="scientific">Hibiscus sabdariffa</name>
    <name type="common">roselle</name>
    <dbReference type="NCBI Taxonomy" id="183260"/>
    <lineage>
        <taxon>Eukaryota</taxon>
        <taxon>Viridiplantae</taxon>
        <taxon>Streptophyta</taxon>
        <taxon>Embryophyta</taxon>
        <taxon>Tracheophyta</taxon>
        <taxon>Spermatophyta</taxon>
        <taxon>Magnoliopsida</taxon>
        <taxon>eudicotyledons</taxon>
        <taxon>Gunneridae</taxon>
        <taxon>Pentapetalae</taxon>
        <taxon>rosids</taxon>
        <taxon>malvids</taxon>
        <taxon>Malvales</taxon>
        <taxon>Malvaceae</taxon>
        <taxon>Malvoideae</taxon>
        <taxon>Hibiscus</taxon>
    </lineage>
</organism>
<protein>
    <submittedName>
        <fullName evidence="8">Uncharacterized protein</fullName>
    </submittedName>
</protein>
<evidence type="ECO:0000313" key="9">
    <source>
        <dbReference type="Proteomes" id="UP001472677"/>
    </source>
</evidence>
<dbReference type="PANTHER" id="PTHR31376">
    <property type="entry name" value="OS09G0467300 PROTEIN-RELATED"/>
    <property type="match status" value="1"/>
</dbReference>
<evidence type="ECO:0000256" key="3">
    <source>
        <dbReference type="ARBA" id="ARBA00022448"/>
    </source>
</evidence>